<reference evidence="1 2" key="1">
    <citation type="submission" date="2021-01" db="EMBL/GenBank/DDBJ databases">
        <title>Sequencing the genomes of 1000 actinobacteria strains.</title>
        <authorList>
            <person name="Klenk H.-P."/>
        </authorList>
    </citation>
    <scope>NUCLEOTIDE SEQUENCE [LARGE SCALE GENOMIC DNA]</scope>
    <source>
        <strain evidence="1 2">DSM 18662</strain>
    </source>
</reference>
<dbReference type="RefSeq" id="WP_204916997.1">
    <property type="nucleotide sequence ID" value="NZ_BAAAQP010000008.1"/>
</dbReference>
<dbReference type="Gene3D" id="2.40.110.10">
    <property type="entry name" value="Butyryl-CoA Dehydrogenase, subunit A, domain 2"/>
    <property type="match status" value="1"/>
</dbReference>
<protein>
    <recommendedName>
        <fullName evidence="3">Acyl-CoA dehydrogenase</fullName>
    </recommendedName>
</protein>
<dbReference type="EMBL" id="JAFBCF010000001">
    <property type="protein sequence ID" value="MBM7798463.1"/>
    <property type="molecule type" value="Genomic_DNA"/>
</dbReference>
<organism evidence="1 2">
    <name type="scientific">Microlunatus panaciterrae</name>
    <dbReference type="NCBI Taxonomy" id="400768"/>
    <lineage>
        <taxon>Bacteria</taxon>
        <taxon>Bacillati</taxon>
        <taxon>Actinomycetota</taxon>
        <taxon>Actinomycetes</taxon>
        <taxon>Propionibacteriales</taxon>
        <taxon>Propionibacteriaceae</taxon>
        <taxon>Microlunatus</taxon>
    </lineage>
</organism>
<dbReference type="Proteomes" id="UP000704762">
    <property type="component" value="Unassembled WGS sequence"/>
</dbReference>
<dbReference type="SUPFAM" id="SSF56645">
    <property type="entry name" value="Acyl-CoA dehydrogenase NM domain-like"/>
    <property type="match status" value="1"/>
</dbReference>
<proteinExistence type="predicted"/>
<accession>A0ABS2RHI2</accession>
<evidence type="ECO:0008006" key="3">
    <source>
        <dbReference type="Google" id="ProtNLM"/>
    </source>
</evidence>
<comment type="caution">
    <text evidence="1">The sequence shown here is derived from an EMBL/GenBank/DDBJ whole genome shotgun (WGS) entry which is preliminary data.</text>
</comment>
<name>A0ABS2RHI2_9ACTN</name>
<evidence type="ECO:0000313" key="2">
    <source>
        <dbReference type="Proteomes" id="UP000704762"/>
    </source>
</evidence>
<gene>
    <name evidence="1" type="ORF">JOE57_001384</name>
</gene>
<dbReference type="InterPro" id="IPR009100">
    <property type="entry name" value="AcylCoA_DH/oxidase_NM_dom_sf"/>
</dbReference>
<keyword evidence="2" id="KW-1185">Reference proteome</keyword>
<dbReference type="InterPro" id="IPR046373">
    <property type="entry name" value="Acyl-CoA_Oxase/DH_mid-dom_sf"/>
</dbReference>
<dbReference type="InterPro" id="IPR036250">
    <property type="entry name" value="AcylCo_DH-like_C"/>
</dbReference>
<dbReference type="SUPFAM" id="SSF47203">
    <property type="entry name" value="Acyl-CoA dehydrogenase C-terminal domain-like"/>
    <property type="match status" value="1"/>
</dbReference>
<sequence length="332" mass="35313">MVTPLDLEFSAEEIRSSGAAMRRCLQQSAERGASIWSGPVSDLAQTLIEFGRADLCLARLVEGHADGIRILQQADHPAQRGIYGVWASKSAGTGTQGTKINEGWRVKGELRFASGVDLIDRALVPMLVRSDPDRDSQLLVDIPADAVSADRTSWRTPAMDASRSFTVQVDLQVADRDTVGTAGFYLDRPGFAVGGLCVAAVWAGGARQLVDVVTTGLRAFSPTSHQLRRIGLMEQAAWQARTAVESALGRLPALDTAAAGRVIAMARTAVVSACETVLDEAPRVVGPGGLSSSPRLSRTLSDLAIYIRQQHVDAELVRLGGYALEAGEILAP</sequence>
<evidence type="ECO:0000313" key="1">
    <source>
        <dbReference type="EMBL" id="MBM7798463.1"/>
    </source>
</evidence>